<reference evidence="1 2" key="1">
    <citation type="journal article" date="2019" name="Int. J. Syst. Evol. Microbiol.">
        <title>The Global Catalogue of Microorganisms (GCM) 10K type strain sequencing project: providing services to taxonomists for standard genome sequencing and annotation.</title>
        <authorList>
            <consortium name="The Broad Institute Genomics Platform"/>
            <consortium name="The Broad Institute Genome Sequencing Center for Infectious Disease"/>
            <person name="Wu L."/>
            <person name="Ma J."/>
        </authorList>
    </citation>
    <scope>NUCLEOTIDE SEQUENCE [LARGE SCALE GENOMIC DNA]</scope>
    <source>
        <strain evidence="1 2">JCM 14545</strain>
    </source>
</reference>
<name>A0ABN2SZH8_9PSEU</name>
<sequence>MTLLLPTHRGGRCLGSATYLFPLRCNTFTEAAEKHNREWLKNYEFSESD</sequence>
<gene>
    <name evidence="1" type="ORF">GCM10009754_88220</name>
</gene>
<evidence type="ECO:0000313" key="2">
    <source>
        <dbReference type="Proteomes" id="UP001501116"/>
    </source>
</evidence>
<accession>A0ABN2SZH8</accession>
<dbReference type="Proteomes" id="UP001501116">
    <property type="component" value="Unassembled WGS sequence"/>
</dbReference>
<protein>
    <submittedName>
        <fullName evidence="1">Uncharacterized protein</fullName>
    </submittedName>
</protein>
<evidence type="ECO:0000313" key="1">
    <source>
        <dbReference type="EMBL" id="GAA1995361.1"/>
    </source>
</evidence>
<keyword evidence="2" id="KW-1185">Reference proteome</keyword>
<organism evidence="1 2">
    <name type="scientific">Amycolatopsis minnesotensis</name>
    <dbReference type="NCBI Taxonomy" id="337894"/>
    <lineage>
        <taxon>Bacteria</taxon>
        <taxon>Bacillati</taxon>
        <taxon>Actinomycetota</taxon>
        <taxon>Actinomycetes</taxon>
        <taxon>Pseudonocardiales</taxon>
        <taxon>Pseudonocardiaceae</taxon>
        <taxon>Amycolatopsis</taxon>
    </lineage>
</organism>
<comment type="caution">
    <text evidence="1">The sequence shown here is derived from an EMBL/GenBank/DDBJ whole genome shotgun (WGS) entry which is preliminary data.</text>
</comment>
<proteinExistence type="predicted"/>
<dbReference type="EMBL" id="BAAANN010000104">
    <property type="protein sequence ID" value="GAA1995361.1"/>
    <property type="molecule type" value="Genomic_DNA"/>
</dbReference>